<comment type="catalytic activity">
    <reaction evidence="16 17">
        <text>a ubiquinone + NADH + 5 H(+)(in) = a ubiquinol + NAD(+) + 4 H(+)(out)</text>
        <dbReference type="Rhea" id="RHEA:29091"/>
        <dbReference type="Rhea" id="RHEA-COMP:9565"/>
        <dbReference type="Rhea" id="RHEA-COMP:9566"/>
        <dbReference type="ChEBI" id="CHEBI:15378"/>
        <dbReference type="ChEBI" id="CHEBI:16389"/>
        <dbReference type="ChEBI" id="CHEBI:17976"/>
        <dbReference type="ChEBI" id="CHEBI:57540"/>
        <dbReference type="ChEBI" id="CHEBI:57945"/>
        <dbReference type="EC" id="7.1.1.2"/>
    </reaction>
</comment>
<geneLocation type="mitochondrion" evidence="21"/>
<dbReference type="GeneID" id="24146063"/>
<evidence type="ECO:0000256" key="16">
    <source>
        <dbReference type="ARBA" id="ARBA00049551"/>
    </source>
</evidence>
<feature type="domain" description="NADH dehydrogenase subunit 5 C-terminal" evidence="20">
    <location>
        <begin position="386"/>
        <end position="551"/>
    </location>
</feature>
<feature type="transmembrane region" description="Helical" evidence="17">
    <location>
        <begin position="475"/>
        <end position="498"/>
    </location>
</feature>
<gene>
    <name evidence="21" type="primary">ND5</name>
</gene>
<keyword evidence="14 17" id="KW-0496">Mitochondrion</keyword>
<dbReference type="RefSeq" id="YP_009131554.1">
    <property type="nucleotide sequence ID" value="NC_026865.1"/>
</dbReference>
<feature type="transmembrane region" description="Helical" evidence="17">
    <location>
        <begin position="7"/>
        <end position="28"/>
    </location>
</feature>
<keyword evidence="13 17" id="KW-0830">Ubiquinone</keyword>
<feature type="transmembrane region" description="Helical" evidence="17">
    <location>
        <begin position="293"/>
        <end position="311"/>
    </location>
</feature>
<comment type="function">
    <text evidence="17">Core subunit of the mitochondrial membrane respiratory chain NADH dehydrogenase (Complex I) which catalyzes electron transfer from NADH through the respiratory chain, using ubiquinone as an electron acceptor. Essential for the catalytic activity and assembly of complex I.</text>
</comment>
<keyword evidence="15 17" id="KW-0472">Membrane</keyword>
<feature type="domain" description="NADH:quinone oxidoreductase/Mrp antiporter transmembrane" evidence="18">
    <location>
        <begin position="104"/>
        <end position="380"/>
    </location>
</feature>
<dbReference type="Pfam" id="PF00361">
    <property type="entry name" value="Proton_antipo_M"/>
    <property type="match status" value="1"/>
</dbReference>
<dbReference type="GO" id="GO:0003954">
    <property type="term" value="F:NADH dehydrogenase activity"/>
    <property type="evidence" value="ECO:0007669"/>
    <property type="project" value="TreeGrafter"/>
</dbReference>
<dbReference type="PRINTS" id="PR01434">
    <property type="entry name" value="NADHDHGNASE5"/>
</dbReference>
<evidence type="ECO:0000259" key="20">
    <source>
        <dbReference type="Pfam" id="PF06455"/>
    </source>
</evidence>
<feature type="transmembrane region" description="Helical" evidence="17">
    <location>
        <begin position="528"/>
        <end position="552"/>
    </location>
</feature>
<feature type="transmembrane region" description="Helical" evidence="17">
    <location>
        <begin position="87"/>
        <end position="104"/>
    </location>
</feature>
<keyword evidence="11 17" id="KW-1133">Transmembrane helix</keyword>
<reference evidence="21" key="1">
    <citation type="journal article" date="2015" name="Mol. Phylogenet. Evol.">
        <title>Higher-level phylogeny of the Hymenoptera inferred from mitochondrial genomes.</title>
        <authorList>
            <person name="Mao M."/>
            <person name="Gibson T."/>
            <person name="Dowton M."/>
        </authorList>
    </citation>
    <scope>NUCLEOTIDE SEQUENCE</scope>
</reference>
<keyword evidence="9" id="KW-1278">Translocase</keyword>
<feature type="transmembrane region" description="Helical" evidence="17">
    <location>
        <begin position="48"/>
        <end position="75"/>
    </location>
</feature>
<dbReference type="GO" id="GO:0042773">
    <property type="term" value="P:ATP synthesis coupled electron transport"/>
    <property type="evidence" value="ECO:0007669"/>
    <property type="project" value="InterPro"/>
</dbReference>
<dbReference type="EMBL" id="KM104167">
    <property type="protein sequence ID" value="AIW82472.1"/>
    <property type="molecule type" value="Genomic_DNA"/>
</dbReference>
<keyword evidence="12 17" id="KW-0520">NAD</keyword>
<sequence length="553" mass="64611">MLMVVLSVMFMFICSLMTFYMSVLYFLMKLSMMMEFILYNLNSVEIKFYILMDWISLMFMSVVMLISSLVVMYSVEYMMFDKFKGRFMMLVYMFVLSMILMILSPSMISIIMGWDGLGLVSYCLVIYYQNYSSYMSGMLTVLSNRIGDICLLMAISLMLMVGSYNFMYKDKLILMILMLIVITSITKSAQLPFSSWLPAAMAAPTPVSSLVHSSTLVTAGVYLMIRFNKLLMESNLISSVIMYISLMTMFFSGAYANLENDLKKIIALSTLSQLGLMMMCLSIGQIIYSFFHLVSHAMFKSLLFLCSGVIIHNLIDKQDIRLMGDLLKKMPIILVMFNISSLSLMGFPFLSGFYSKDLILELFLCKKMNFFLIMMFYLSLLFTISYSIRLMFYSFFCIGGSKFNLVKENYFMNLSMYMLMLMSMIYGCLMNWLIFSSVNLMFLSVYMKVVIFYIMLMGVLIGYLNFKLNKNLKLYLYLVSMSYLVYLNQYMMKIFIILSKMLFKYIDKGWNEIFGKSGILKLMNYFNLIYQMNLMYIMIFSLIYFNLMIMFLF</sequence>
<organism evidence="21">
    <name type="scientific">Pelecinus polyturator</name>
    <dbReference type="NCBI Taxonomy" id="44352"/>
    <lineage>
        <taxon>Eukaryota</taxon>
        <taxon>Metazoa</taxon>
        <taxon>Ecdysozoa</taxon>
        <taxon>Arthropoda</taxon>
        <taxon>Hexapoda</taxon>
        <taxon>Insecta</taxon>
        <taxon>Pterygota</taxon>
        <taxon>Neoptera</taxon>
        <taxon>Endopterygota</taxon>
        <taxon>Hymenoptera</taxon>
        <taxon>Apocrita</taxon>
        <taxon>Proctotrupomorpha</taxon>
        <taxon>Proctotrupoidea</taxon>
        <taxon>Pelecinidae</taxon>
        <taxon>Pelecinus</taxon>
    </lineage>
</organism>
<evidence type="ECO:0000256" key="15">
    <source>
        <dbReference type="ARBA" id="ARBA00023136"/>
    </source>
</evidence>
<accession>A0A0E3EKX7</accession>
<feature type="transmembrane region" description="Helical" evidence="17">
    <location>
        <begin position="149"/>
        <end position="166"/>
    </location>
</feature>
<evidence type="ECO:0000256" key="2">
    <source>
        <dbReference type="ARBA" id="ARBA00004448"/>
    </source>
</evidence>
<feature type="transmembrane region" description="Helical" evidence="17">
    <location>
        <begin position="410"/>
        <end position="434"/>
    </location>
</feature>
<evidence type="ECO:0000256" key="7">
    <source>
        <dbReference type="ARBA" id="ARBA00022692"/>
    </source>
</evidence>
<dbReference type="PANTHER" id="PTHR42829:SF2">
    <property type="entry name" value="NADH-UBIQUINONE OXIDOREDUCTASE CHAIN 5"/>
    <property type="match status" value="1"/>
</dbReference>
<dbReference type="InterPro" id="IPR003945">
    <property type="entry name" value="NU5C-like"/>
</dbReference>
<proteinExistence type="inferred from homology"/>
<dbReference type="InterPro" id="IPR001750">
    <property type="entry name" value="ND/Mrp_TM"/>
</dbReference>
<dbReference type="Pfam" id="PF00662">
    <property type="entry name" value="Proton_antipo_N"/>
    <property type="match status" value="1"/>
</dbReference>
<evidence type="ECO:0000256" key="3">
    <source>
        <dbReference type="ARBA" id="ARBA00012944"/>
    </source>
</evidence>
<dbReference type="GO" id="GO:0005743">
    <property type="term" value="C:mitochondrial inner membrane"/>
    <property type="evidence" value="ECO:0007669"/>
    <property type="project" value="UniProtKB-SubCell"/>
</dbReference>
<evidence type="ECO:0000256" key="12">
    <source>
        <dbReference type="ARBA" id="ARBA00023027"/>
    </source>
</evidence>
<comment type="similarity">
    <text evidence="17">Belongs to the complex I subunit 5 family.</text>
</comment>
<keyword evidence="5 17" id="KW-0813">Transport</keyword>
<evidence type="ECO:0000256" key="1">
    <source>
        <dbReference type="ARBA" id="ARBA00003257"/>
    </source>
</evidence>
<evidence type="ECO:0000256" key="13">
    <source>
        <dbReference type="ARBA" id="ARBA00023075"/>
    </source>
</evidence>
<evidence type="ECO:0000256" key="8">
    <source>
        <dbReference type="ARBA" id="ARBA00022792"/>
    </source>
</evidence>
<evidence type="ECO:0000256" key="9">
    <source>
        <dbReference type="ARBA" id="ARBA00022967"/>
    </source>
</evidence>
<evidence type="ECO:0000259" key="19">
    <source>
        <dbReference type="Pfam" id="PF00662"/>
    </source>
</evidence>
<dbReference type="InterPro" id="IPR001516">
    <property type="entry name" value="Proton_antipo_N"/>
</dbReference>
<dbReference type="AlphaFoldDB" id="A0A0E3EKX7"/>
<comment type="subcellular location">
    <subcellularLocation>
        <location evidence="2">Mitochondrion inner membrane</location>
        <topology evidence="2">Multi-pass membrane protein</topology>
    </subcellularLocation>
</comment>
<keyword evidence="10" id="KW-0249">Electron transport</keyword>
<protein>
    <recommendedName>
        <fullName evidence="4 17">NADH-ubiquinone oxidoreductase chain 5</fullName>
        <ecNumber evidence="3 17">7.1.1.2</ecNumber>
    </recommendedName>
</protein>
<keyword evidence="6" id="KW-0679">Respiratory chain</keyword>
<dbReference type="CTD" id="4540"/>
<evidence type="ECO:0000256" key="4">
    <source>
        <dbReference type="ARBA" id="ARBA00021096"/>
    </source>
</evidence>
<keyword evidence="8" id="KW-0999">Mitochondrion inner membrane</keyword>
<dbReference type="InterPro" id="IPR010934">
    <property type="entry name" value="NADH_DH_su5_C"/>
</dbReference>
<dbReference type="EC" id="7.1.1.2" evidence="3 17"/>
<feature type="transmembrane region" description="Helical" evidence="17">
    <location>
        <begin position="172"/>
        <end position="189"/>
    </location>
</feature>
<feature type="domain" description="NADH-Ubiquinone oxidoreductase (complex I) chain 5 N-terminal" evidence="19">
    <location>
        <begin position="41"/>
        <end position="88"/>
    </location>
</feature>
<dbReference type="PANTHER" id="PTHR42829">
    <property type="entry name" value="NADH-UBIQUINONE OXIDOREDUCTASE CHAIN 5"/>
    <property type="match status" value="1"/>
</dbReference>
<dbReference type="Pfam" id="PF06455">
    <property type="entry name" value="NADH5_C"/>
    <property type="match status" value="1"/>
</dbReference>
<feature type="transmembrane region" description="Helical" evidence="17">
    <location>
        <begin position="332"/>
        <end position="350"/>
    </location>
</feature>
<feature type="transmembrane region" description="Helical" evidence="17">
    <location>
        <begin position="265"/>
        <end position="287"/>
    </location>
</feature>
<evidence type="ECO:0000256" key="5">
    <source>
        <dbReference type="ARBA" id="ARBA00022448"/>
    </source>
</evidence>
<evidence type="ECO:0000256" key="6">
    <source>
        <dbReference type="ARBA" id="ARBA00022660"/>
    </source>
</evidence>
<evidence type="ECO:0000256" key="14">
    <source>
        <dbReference type="ARBA" id="ARBA00023128"/>
    </source>
</evidence>
<evidence type="ECO:0000256" key="10">
    <source>
        <dbReference type="ARBA" id="ARBA00022982"/>
    </source>
</evidence>
<feature type="transmembrane region" description="Helical" evidence="17">
    <location>
        <begin position="440"/>
        <end position="463"/>
    </location>
</feature>
<keyword evidence="7 17" id="KW-0812">Transmembrane</keyword>
<feature type="transmembrane region" description="Helical" evidence="17">
    <location>
        <begin position="237"/>
        <end position="258"/>
    </location>
</feature>
<name>A0A0E3EKX7_9HYME</name>
<dbReference type="GO" id="GO:0008137">
    <property type="term" value="F:NADH dehydrogenase (ubiquinone) activity"/>
    <property type="evidence" value="ECO:0007669"/>
    <property type="project" value="UniProtKB-EC"/>
</dbReference>
<evidence type="ECO:0000256" key="17">
    <source>
        <dbReference type="RuleBase" id="RU003404"/>
    </source>
</evidence>
<evidence type="ECO:0000259" key="18">
    <source>
        <dbReference type="Pfam" id="PF00361"/>
    </source>
</evidence>
<feature type="transmembrane region" description="Helical" evidence="17">
    <location>
        <begin position="370"/>
        <end position="398"/>
    </location>
</feature>
<comment type="function">
    <text evidence="1">Core subunit of the mitochondrial membrane respiratory chain NADH dehydrogenase (Complex I) that is believed to belong to the minimal assembly required for catalysis. Complex I functions in the transfer of electrons from NADH to the respiratory chain. The immediate electron acceptor for the enzyme is believed to be ubiquinone.</text>
</comment>
<evidence type="ECO:0000256" key="11">
    <source>
        <dbReference type="ARBA" id="ARBA00022989"/>
    </source>
</evidence>
<evidence type="ECO:0000313" key="21">
    <source>
        <dbReference type="EMBL" id="AIW82472.1"/>
    </source>
</evidence>
<dbReference type="GO" id="GO:0015990">
    <property type="term" value="P:electron transport coupled proton transport"/>
    <property type="evidence" value="ECO:0007669"/>
    <property type="project" value="TreeGrafter"/>
</dbReference>